<accession>A0A8S1R1L3</accession>
<dbReference type="GO" id="GO:0034236">
    <property type="term" value="F:protein kinase A catalytic subunit binding"/>
    <property type="evidence" value="ECO:0007669"/>
    <property type="project" value="TreeGrafter"/>
</dbReference>
<dbReference type="PANTHER" id="PTHR11635:SF152">
    <property type="entry name" value="CAMP-DEPENDENT PROTEIN KINASE TYPE I REGULATORY SUBUNIT-RELATED"/>
    <property type="match status" value="1"/>
</dbReference>
<dbReference type="GO" id="GO:0005829">
    <property type="term" value="C:cytosol"/>
    <property type="evidence" value="ECO:0007669"/>
    <property type="project" value="TreeGrafter"/>
</dbReference>
<organism evidence="2 3">
    <name type="scientific">Paramecium sonneborni</name>
    <dbReference type="NCBI Taxonomy" id="65129"/>
    <lineage>
        <taxon>Eukaryota</taxon>
        <taxon>Sar</taxon>
        <taxon>Alveolata</taxon>
        <taxon>Ciliophora</taxon>
        <taxon>Intramacronucleata</taxon>
        <taxon>Oligohymenophorea</taxon>
        <taxon>Peniculida</taxon>
        <taxon>Parameciidae</taxon>
        <taxon>Paramecium</taxon>
    </lineage>
</organism>
<dbReference type="GO" id="GO:0030552">
    <property type="term" value="F:cAMP binding"/>
    <property type="evidence" value="ECO:0007669"/>
    <property type="project" value="TreeGrafter"/>
</dbReference>
<dbReference type="GO" id="GO:0004862">
    <property type="term" value="F:cAMP-dependent protein kinase inhibitor activity"/>
    <property type="evidence" value="ECO:0007669"/>
    <property type="project" value="TreeGrafter"/>
</dbReference>
<evidence type="ECO:0000313" key="3">
    <source>
        <dbReference type="Proteomes" id="UP000692954"/>
    </source>
</evidence>
<name>A0A8S1R1L3_9CILI</name>
<sequence length="636" mass="74658">MNIQTLLLKQERTKREVQQLIECLGQVKFLNELNNGQKLYQATLRGFAEKATLIRYEKGHIIWREGIKQEKLFIILSGRVQEYVQLDDEEVNRKRNDLIEKYPECQDLFINKPGRRIVYEYENETSDQIKASINDNMRKRRSLVFEIPSMLDVPLIRSSSVIQKNIQPFSKITVNEAPLSYMIVLSKEVRECLREVKLMNDYHLQYFIQEFVLAVRQGRMFSHGDLLNSDIQKKKFDNTLLCMEDSMIMQIGLEDYHNIEIHLNQRKQQKIWDIIYSGLFGKSKVSQEEANQIMKVLVNKYTSKKYTQYNVVYLEGETQKFIYIVKEGEFQLSFDNHGQETVLQSTMAIAKVSQGSMLGEESYTISRHIFNCISISSKNKIIGLSIHDLEALGHRFVWLRDLLKNKEKIKQQWLKTRMNENVHFSNKLNEKQQNFDEEKKLINEFKISDPEIQITQFQRLQPKHRQMITPSPLKRPKLIKVNSQRNVNTSRNNSQGVNKKLENLNIFGNEILCELGIGKITTQNTKISNIEPIDHSLTYRDTSRLLLKKVRKTSNYNSSQPFSHRDNSTINNDNDIVPMMMNMSKNQLQFLKTMVGKFNHKNSQPSPECFHQQSTPVLIQSIYPKRIVRRAQQGYD</sequence>
<evidence type="ECO:0000259" key="1">
    <source>
        <dbReference type="PROSITE" id="PS50042"/>
    </source>
</evidence>
<dbReference type="InterPro" id="IPR000595">
    <property type="entry name" value="cNMP-bd_dom"/>
</dbReference>
<dbReference type="EMBL" id="CAJJDN010000131">
    <property type="protein sequence ID" value="CAD8121263.1"/>
    <property type="molecule type" value="Genomic_DNA"/>
</dbReference>
<dbReference type="GO" id="GO:0005952">
    <property type="term" value="C:cAMP-dependent protein kinase complex"/>
    <property type="evidence" value="ECO:0007669"/>
    <property type="project" value="InterPro"/>
</dbReference>
<gene>
    <name evidence="2" type="ORF">PSON_ATCC_30995.1.T1310061</name>
</gene>
<comment type="caution">
    <text evidence="2">The sequence shown here is derived from an EMBL/GenBank/DDBJ whole genome shotgun (WGS) entry which is preliminary data.</text>
</comment>
<reference evidence="2" key="1">
    <citation type="submission" date="2021-01" db="EMBL/GenBank/DDBJ databases">
        <authorList>
            <consortium name="Genoscope - CEA"/>
            <person name="William W."/>
        </authorList>
    </citation>
    <scope>NUCLEOTIDE SEQUENCE</scope>
</reference>
<evidence type="ECO:0000313" key="2">
    <source>
        <dbReference type="EMBL" id="CAD8121263.1"/>
    </source>
</evidence>
<protein>
    <recommendedName>
        <fullName evidence="1">Cyclic nucleotide-binding domain-containing protein</fullName>
    </recommendedName>
</protein>
<keyword evidence="3" id="KW-1185">Reference proteome</keyword>
<dbReference type="OrthoDB" id="287583at2759"/>
<dbReference type="InterPro" id="IPR050503">
    <property type="entry name" value="cAMP-dep_PK_reg_su-like"/>
</dbReference>
<feature type="domain" description="Cyclic nucleotide-binding" evidence="1">
    <location>
        <begin position="297"/>
        <end position="360"/>
    </location>
</feature>
<dbReference type="PANTHER" id="PTHR11635">
    <property type="entry name" value="CAMP-DEPENDENT PROTEIN KINASE REGULATORY CHAIN"/>
    <property type="match status" value="1"/>
</dbReference>
<dbReference type="PROSITE" id="PS50042">
    <property type="entry name" value="CNMP_BINDING_3"/>
    <property type="match status" value="1"/>
</dbReference>
<dbReference type="Proteomes" id="UP000692954">
    <property type="component" value="Unassembled WGS sequence"/>
</dbReference>
<dbReference type="AlphaFoldDB" id="A0A8S1R1L3"/>
<proteinExistence type="predicted"/>